<sequence>MKDENECNAAGDRDISNHEIKSQIIILENKLKIEKVKYRQNVLIEQIKKLKELYVQNDRYNAPMVHGVAKLDISGHDKTCHSSHAPQNGWIRDVSANPASSCDTIVYLDKNNLHSLRSGFKYSKVCVKNIYTEQCLAFDCDELTINACSNLRITTNVSGSIFIENVQESALKINAGQIRLVGCRDLKLMVYTKSGISIENSERIIIEEWKIQNVKHENLFWKVNDFSDPFGDKNYTVIC</sequence>
<dbReference type="OMA" id="RINNCKR"/>
<protein>
    <recommendedName>
        <fullName evidence="1">Tubulin binding cofactor C-like domain-containing protein</fullName>
    </recommendedName>
</protein>
<evidence type="ECO:0000313" key="2">
    <source>
        <dbReference type="EMBL" id="ELA48101.1"/>
    </source>
</evidence>
<name>L2GWP8_VAVCU</name>
<dbReference type="InParanoid" id="L2GWP8"/>
<dbReference type="GeneID" id="19878227"/>
<dbReference type="EMBL" id="GL877407">
    <property type="protein sequence ID" value="ELA48101.1"/>
    <property type="molecule type" value="Genomic_DNA"/>
</dbReference>
<keyword evidence="3" id="KW-1185">Reference proteome</keyword>
<dbReference type="OrthoDB" id="194775at2759"/>
<dbReference type="RefSeq" id="XP_008073361.1">
    <property type="nucleotide sequence ID" value="XM_008075170.1"/>
</dbReference>
<reference evidence="3" key="1">
    <citation type="submission" date="2011-03" db="EMBL/GenBank/DDBJ databases">
        <title>The genome sequence of Vavraia culicis strain floridensis.</title>
        <authorList>
            <consortium name="The Broad Institute Genome Sequencing Platform"/>
            <person name="Cuomo C."/>
            <person name="Becnel J."/>
            <person name="Sanscrainte N."/>
            <person name="Young S.K."/>
            <person name="Zeng Q."/>
            <person name="Gargeya S."/>
            <person name="Fitzgerald M."/>
            <person name="Haas B."/>
            <person name="Abouelleil A."/>
            <person name="Alvarado L."/>
            <person name="Arachchi H.M."/>
            <person name="Berlin A."/>
            <person name="Chapman S.B."/>
            <person name="Gearin G."/>
            <person name="Goldberg J."/>
            <person name="Griggs A."/>
            <person name="Gujja S."/>
            <person name="Hansen M."/>
            <person name="Heiman D."/>
            <person name="Howarth C."/>
            <person name="Larimer J."/>
            <person name="Lui A."/>
            <person name="MacDonald P.J.P."/>
            <person name="McCowen C."/>
            <person name="Montmayeur A."/>
            <person name="Murphy C."/>
            <person name="Neiman D."/>
            <person name="Pearson M."/>
            <person name="Priest M."/>
            <person name="Roberts A."/>
            <person name="Saif S."/>
            <person name="Shea T."/>
            <person name="Sisk P."/>
            <person name="Stolte C."/>
            <person name="Sykes S."/>
            <person name="Wortman J."/>
            <person name="Nusbaum C."/>
            <person name="Birren B."/>
        </authorList>
    </citation>
    <scope>NUCLEOTIDE SEQUENCE [LARGE SCALE GENOMIC DNA]</scope>
    <source>
        <strain evidence="3">floridensis</strain>
    </source>
</reference>
<feature type="domain" description="Tubulin binding cofactor C-like" evidence="1">
    <location>
        <begin position="137"/>
        <end position="215"/>
    </location>
</feature>
<accession>L2GWP8</accession>
<dbReference type="HOGENOM" id="CLU_1161901_0_0_1"/>
<proteinExistence type="predicted"/>
<dbReference type="Proteomes" id="UP000011081">
    <property type="component" value="Unassembled WGS sequence"/>
</dbReference>
<dbReference type="Pfam" id="PF07986">
    <property type="entry name" value="TBCC"/>
    <property type="match status" value="1"/>
</dbReference>
<dbReference type="VEuPathDB" id="MicrosporidiaDB:VCUG_00339"/>
<evidence type="ECO:0000259" key="1">
    <source>
        <dbReference type="Pfam" id="PF07986"/>
    </source>
</evidence>
<dbReference type="Gene3D" id="2.160.20.70">
    <property type="match status" value="1"/>
</dbReference>
<dbReference type="AlphaFoldDB" id="L2GWP8"/>
<dbReference type="InterPro" id="IPR016098">
    <property type="entry name" value="CAP/MinC_C"/>
</dbReference>
<gene>
    <name evidence="2" type="ORF">VCUG_00339</name>
</gene>
<evidence type="ECO:0000313" key="3">
    <source>
        <dbReference type="Proteomes" id="UP000011081"/>
    </source>
</evidence>
<organism evidence="2 3">
    <name type="scientific">Vavraia culicis (isolate floridensis)</name>
    <name type="common">Microsporidian parasite</name>
    <dbReference type="NCBI Taxonomy" id="948595"/>
    <lineage>
        <taxon>Eukaryota</taxon>
        <taxon>Fungi</taxon>
        <taxon>Fungi incertae sedis</taxon>
        <taxon>Microsporidia</taxon>
        <taxon>Pleistophoridae</taxon>
        <taxon>Vavraia</taxon>
    </lineage>
</organism>
<dbReference type="InterPro" id="IPR012945">
    <property type="entry name" value="Tubulin-bd_cofactor_C_dom"/>
</dbReference>